<name>A0AA36EDT6_LACSI</name>
<reference evidence="1" key="1">
    <citation type="submission" date="2023-04" db="EMBL/GenBank/DDBJ databases">
        <authorList>
            <person name="Vijverberg K."/>
            <person name="Xiong W."/>
            <person name="Schranz E."/>
        </authorList>
    </citation>
    <scope>NUCLEOTIDE SEQUENCE</scope>
</reference>
<dbReference type="AlphaFoldDB" id="A0AA36EDT6"/>
<proteinExistence type="predicted"/>
<dbReference type="EMBL" id="OX465083">
    <property type="protein sequence ID" value="CAI9292494.1"/>
    <property type="molecule type" value="Genomic_DNA"/>
</dbReference>
<organism evidence="1 2">
    <name type="scientific">Lactuca saligna</name>
    <name type="common">Willowleaf lettuce</name>
    <dbReference type="NCBI Taxonomy" id="75948"/>
    <lineage>
        <taxon>Eukaryota</taxon>
        <taxon>Viridiplantae</taxon>
        <taxon>Streptophyta</taxon>
        <taxon>Embryophyta</taxon>
        <taxon>Tracheophyta</taxon>
        <taxon>Spermatophyta</taxon>
        <taxon>Magnoliopsida</taxon>
        <taxon>eudicotyledons</taxon>
        <taxon>Gunneridae</taxon>
        <taxon>Pentapetalae</taxon>
        <taxon>asterids</taxon>
        <taxon>campanulids</taxon>
        <taxon>Asterales</taxon>
        <taxon>Asteraceae</taxon>
        <taxon>Cichorioideae</taxon>
        <taxon>Cichorieae</taxon>
        <taxon>Lactucinae</taxon>
        <taxon>Lactuca</taxon>
    </lineage>
</organism>
<evidence type="ECO:0000313" key="1">
    <source>
        <dbReference type="EMBL" id="CAI9292494.1"/>
    </source>
</evidence>
<dbReference type="Proteomes" id="UP001177003">
    <property type="component" value="Chromosome 7"/>
</dbReference>
<evidence type="ECO:0000313" key="2">
    <source>
        <dbReference type="Proteomes" id="UP001177003"/>
    </source>
</evidence>
<sequence>MGKFPVIKRATTLSWSSLLIMIPQAKATDFLLPLPLKIKQKKMKNEGAAKIALCSPVSLQLPLPLFVLMVTSPISCSLPYRNTDYYHPRQPIVILQLPSAPTKGHRSFVASSFGLARPYRSSFFPSFSSFSVVPIDHKARRPHRLAKPTDEPSLLRLLLFLSLLQTLFIFIP</sequence>
<gene>
    <name evidence="1" type="ORF">LSALG_LOCUS31561</name>
</gene>
<protein>
    <submittedName>
        <fullName evidence="1">Uncharacterized protein</fullName>
    </submittedName>
</protein>
<keyword evidence="2" id="KW-1185">Reference proteome</keyword>
<accession>A0AA36EDT6</accession>